<feature type="transmembrane region" description="Helical" evidence="1">
    <location>
        <begin position="103"/>
        <end position="129"/>
    </location>
</feature>
<proteinExistence type="predicted"/>
<name>A0A1H1G8U0_NATTX</name>
<dbReference type="RefSeq" id="WP_090381761.1">
    <property type="nucleotide sequence ID" value="NZ_FNLC01000002.1"/>
</dbReference>
<sequence>MVLANRLETLERTCKRYGPGRLPGADRTRLGAGYAGASAALVVALVFALGMAVLHWLGSPFGVGHVFWTMSAVVALPIVVPVAFLAATLVWSLLPVDGSGTGAFAGAVTALLTYLGSLAVVFLVVSAALVVDGGPLQPSLVEAGQLTVLIGLFAVVFSGWLAVLFGSIGGGIYESVRASSP</sequence>
<reference evidence="3" key="1">
    <citation type="submission" date="2016-10" db="EMBL/GenBank/DDBJ databases">
        <authorList>
            <person name="Varghese N."/>
            <person name="Submissions S."/>
        </authorList>
    </citation>
    <scope>NUCLEOTIDE SEQUENCE [LARGE SCALE GENOMIC DNA]</scope>
    <source>
        <strain evidence="3">DSM 24767</strain>
    </source>
</reference>
<organism evidence="2 3">
    <name type="scientific">Natronobacterium texcoconense</name>
    <dbReference type="NCBI Taxonomy" id="1095778"/>
    <lineage>
        <taxon>Archaea</taxon>
        <taxon>Methanobacteriati</taxon>
        <taxon>Methanobacteriota</taxon>
        <taxon>Stenosarchaea group</taxon>
        <taxon>Halobacteria</taxon>
        <taxon>Halobacteriales</taxon>
        <taxon>Natrialbaceae</taxon>
        <taxon>Natronobacterium</taxon>
    </lineage>
</organism>
<keyword evidence="1" id="KW-1133">Transmembrane helix</keyword>
<feature type="transmembrane region" description="Helical" evidence="1">
    <location>
        <begin position="66"/>
        <end position="91"/>
    </location>
</feature>
<dbReference type="STRING" id="1095778.SAMN04489842_2317"/>
<feature type="transmembrane region" description="Helical" evidence="1">
    <location>
        <begin position="149"/>
        <end position="173"/>
    </location>
</feature>
<dbReference type="Proteomes" id="UP000198848">
    <property type="component" value="Unassembled WGS sequence"/>
</dbReference>
<keyword evidence="1" id="KW-0812">Transmembrane</keyword>
<keyword evidence="1" id="KW-0472">Membrane</keyword>
<evidence type="ECO:0000256" key="1">
    <source>
        <dbReference type="SAM" id="Phobius"/>
    </source>
</evidence>
<dbReference type="OrthoDB" id="204732at2157"/>
<gene>
    <name evidence="2" type="ORF">SAMN04489842_2317</name>
</gene>
<feature type="transmembrane region" description="Helical" evidence="1">
    <location>
        <begin position="31"/>
        <end position="54"/>
    </location>
</feature>
<protein>
    <submittedName>
        <fullName evidence="2">Uncharacterized protein</fullName>
    </submittedName>
</protein>
<dbReference type="AlphaFoldDB" id="A0A1H1G8U0"/>
<evidence type="ECO:0000313" key="2">
    <source>
        <dbReference type="EMBL" id="SDR09607.1"/>
    </source>
</evidence>
<keyword evidence="3" id="KW-1185">Reference proteome</keyword>
<evidence type="ECO:0000313" key="3">
    <source>
        <dbReference type="Proteomes" id="UP000198848"/>
    </source>
</evidence>
<dbReference type="EMBL" id="FNLC01000002">
    <property type="protein sequence ID" value="SDR09607.1"/>
    <property type="molecule type" value="Genomic_DNA"/>
</dbReference>
<accession>A0A1H1G8U0</accession>